<accession>A0AAE1TXV8</accession>
<evidence type="ECO:0000256" key="2">
    <source>
        <dbReference type="PROSITE-ProRule" id="PRU00059"/>
    </source>
</evidence>
<dbReference type="Pfam" id="PF26080">
    <property type="entry name" value="CUB_animal"/>
    <property type="match status" value="1"/>
</dbReference>
<dbReference type="InterPro" id="IPR000859">
    <property type="entry name" value="CUB_dom"/>
</dbReference>
<comment type="caution">
    <text evidence="2">Lacks conserved residue(s) required for the propagation of feature annotation.</text>
</comment>
<keyword evidence="1 2" id="KW-1015">Disulfide bond</keyword>
<name>A0AAE1TXV8_9EUCA</name>
<dbReference type="PANTHER" id="PTHR33236:SF5">
    <property type="entry name" value="CUB DOMAIN-CONTAINING PROTEIN"/>
    <property type="match status" value="1"/>
</dbReference>
<dbReference type="Proteomes" id="UP001292094">
    <property type="component" value="Unassembled WGS sequence"/>
</dbReference>
<keyword evidence="6" id="KW-1185">Reference proteome</keyword>
<comment type="caution">
    <text evidence="5">The sequence shown here is derived from an EMBL/GenBank/DDBJ whole genome shotgun (WGS) entry which is preliminary data.</text>
</comment>
<feature type="disulfide bond" evidence="2">
    <location>
        <begin position="145"/>
        <end position="162"/>
    </location>
</feature>
<feature type="chain" id="PRO_5042103584" description="CUB domain-containing protein" evidence="3">
    <location>
        <begin position="18"/>
        <end position="340"/>
    </location>
</feature>
<dbReference type="Gene3D" id="2.60.120.290">
    <property type="entry name" value="Spermadhesin, CUB domain"/>
    <property type="match status" value="1"/>
</dbReference>
<sequence length="340" mass="38313">MLVWWWWRVAAAGTVLAGVLSQNVTLTSTSLVNQFLLSPLAVVRLENSNCDADLGRTGTCLTLFECYARGGVKTNLCGNGFGVCCLIVAKENGVSYGNNTLILKDKFDSGVDITYTIRRLMPSICQIRLDVRRLYLYRPENNGKCETDYMTINQDDKIGKICGLTENIHFYLDVTSEVVFTFHTSAGVSFTRDWEIYVQQLMCDFMSTNAPQGCGQWYWGTSGTIDIWNNVDPTTADWYYLNDQSYAICVRWEAGYCSISYTESLQFRPFCSDLFERPFTTTLLRTCDTSPPTSITPLTYTVTEGLQEFFVGFKDGSNLHQGSPGLPFQNPSIMYVQNQC</sequence>
<proteinExistence type="predicted"/>
<gene>
    <name evidence="5" type="ORF">Pmani_028626</name>
</gene>
<evidence type="ECO:0000256" key="1">
    <source>
        <dbReference type="ARBA" id="ARBA00023157"/>
    </source>
</evidence>
<dbReference type="InterPro" id="IPR035914">
    <property type="entry name" value="Sperma_CUB_dom_sf"/>
</dbReference>
<evidence type="ECO:0000256" key="3">
    <source>
        <dbReference type="SAM" id="SignalP"/>
    </source>
</evidence>
<dbReference type="PANTHER" id="PTHR33236">
    <property type="entry name" value="INTRAFLAGELLAR TRANSPORT PROTEIN 122 FAMILY PROTEIN-RELATED"/>
    <property type="match status" value="1"/>
</dbReference>
<dbReference type="AlphaFoldDB" id="A0AAE1TXV8"/>
<organism evidence="5 6">
    <name type="scientific">Petrolisthes manimaculis</name>
    <dbReference type="NCBI Taxonomy" id="1843537"/>
    <lineage>
        <taxon>Eukaryota</taxon>
        <taxon>Metazoa</taxon>
        <taxon>Ecdysozoa</taxon>
        <taxon>Arthropoda</taxon>
        <taxon>Crustacea</taxon>
        <taxon>Multicrustacea</taxon>
        <taxon>Malacostraca</taxon>
        <taxon>Eumalacostraca</taxon>
        <taxon>Eucarida</taxon>
        <taxon>Decapoda</taxon>
        <taxon>Pleocyemata</taxon>
        <taxon>Anomura</taxon>
        <taxon>Galatheoidea</taxon>
        <taxon>Porcellanidae</taxon>
        <taxon>Petrolisthes</taxon>
    </lineage>
</organism>
<evidence type="ECO:0000313" key="5">
    <source>
        <dbReference type="EMBL" id="KAK4299075.1"/>
    </source>
</evidence>
<evidence type="ECO:0000313" key="6">
    <source>
        <dbReference type="Proteomes" id="UP001292094"/>
    </source>
</evidence>
<keyword evidence="3" id="KW-0732">Signal</keyword>
<dbReference type="InterPro" id="IPR058698">
    <property type="entry name" value="CUB_metazoa"/>
</dbReference>
<reference evidence="5" key="1">
    <citation type="submission" date="2023-11" db="EMBL/GenBank/DDBJ databases">
        <title>Genome assemblies of two species of porcelain crab, Petrolisthes cinctipes and Petrolisthes manimaculis (Anomura: Porcellanidae).</title>
        <authorList>
            <person name="Angst P."/>
        </authorList>
    </citation>
    <scope>NUCLEOTIDE SEQUENCE</scope>
    <source>
        <strain evidence="5">PB745_02</strain>
        <tissue evidence="5">Gill</tissue>
    </source>
</reference>
<feature type="domain" description="CUB" evidence="4">
    <location>
        <begin position="77"/>
        <end position="201"/>
    </location>
</feature>
<protein>
    <recommendedName>
        <fullName evidence="4">CUB domain-containing protein</fullName>
    </recommendedName>
</protein>
<evidence type="ECO:0000259" key="4">
    <source>
        <dbReference type="PROSITE" id="PS01180"/>
    </source>
</evidence>
<dbReference type="EMBL" id="JAWZYT010003306">
    <property type="protein sequence ID" value="KAK4299075.1"/>
    <property type="molecule type" value="Genomic_DNA"/>
</dbReference>
<dbReference type="PROSITE" id="PS01180">
    <property type="entry name" value="CUB"/>
    <property type="match status" value="1"/>
</dbReference>
<feature type="signal peptide" evidence="3">
    <location>
        <begin position="1"/>
        <end position="17"/>
    </location>
</feature>